<evidence type="ECO:0000259" key="11">
    <source>
        <dbReference type="PROSITE" id="PS50893"/>
    </source>
</evidence>
<name>A0A8H4EW51_MUCCL</name>
<evidence type="ECO:0000256" key="1">
    <source>
        <dbReference type="ARBA" id="ARBA00004141"/>
    </source>
</evidence>
<keyword evidence="8 10" id="KW-0472">Membrane</keyword>
<dbReference type="InterPro" id="IPR011527">
    <property type="entry name" value="ABC1_TM_dom"/>
</dbReference>
<feature type="transmembrane region" description="Helical" evidence="10">
    <location>
        <begin position="378"/>
        <end position="396"/>
    </location>
</feature>
<dbReference type="FunFam" id="3.40.50.300:FF:000565">
    <property type="entry name" value="ABC bile acid transporter"/>
    <property type="match status" value="1"/>
</dbReference>
<keyword evidence="4" id="KW-0677">Repeat</keyword>
<evidence type="ECO:0000256" key="9">
    <source>
        <dbReference type="SAM" id="MobiDB-lite"/>
    </source>
</evidence>
<dbReference type="InterPro" id="IPR036640">
    <property type="entry name" value="ABC1_TM_sf"/>
</dbReference>
<feature type="region of interest" description="Disordered" evidence="9">
    <location>
        <begin position="74"/>
        <end position="98"/>
    </location>
</feature>
<dbReference type="SUPFAM" id="SSF52540">
    <property type="entry name" value="P-loop containing nucleoside triphosphate hydrolases"/>
    <property type="match status" value="2"/>
</dbReference>
<reference evidence="13 14" key="1">
    <citation type="submission" date="2019-09" db="EMBL/GenBank/DDBJ databases">
        <authorList>
            <consortium name="DOE Joint Genome Institute"/>
            <person name="Mondo S.J."/>
            <person name="Navarro-Mendoza M.I."/>
            <person name="Perez-Arques C."/>
            <person name="Panchal S."/>
            <person name="Nicolas F.E."/>
            <person name="Ganguly P."/>
            <person name="Pangilinan J."/>
            <person name="Grigoriev I."/>
            <person name="Heitman J."/>
            <person name="Sanya K."/>
            <person name="Garre V."/>
        </authorList>
    </citation>
    <scope>NUCLEOTIDE SEQUENCE [LARGE SCALE GENOMIC DNA]</scope>
    <source>
        <strain evidence="13 14">MU402</strain>
    </source>
</reference>
<keyword evidence="3 10" id="KW-0812">Transmembrane</keyword>
<dbReference type="SUPFAM" id="SSF90123">
    <property type="entry name" value="ABC transporter transmembrane region"/>
    <property type="match status" value="2"/>
</dbReference>
<dbReference type="Pfam" id="PF00664">
    <property type="entry name" value="ABC_membrane"/>
    <property type="match status" value="2"/>
</dbReference>
<feature type="transmembrane region" description="Helical" evidence="10">
    <location>
        <begin position="1072"/>
        <end position="1095"/>
    </location>
</feature>
<feature type="transmembrane region" description="Helical" evidence="10">
    <location>
        <begin position="496"/>
        <end position="514"/>
    </location>
</feature>
<dbReference type="Proteomes" id="UP000469890">
    <property type="component" value="Unassembled WGS sequence"/>
</dbReference>
<dbReference type="CDD" id="cd03250">
    <property type="entry name" value="ABCC_MRP_domain1"/>
    <property type="match status" value="1"/>
</dbReference>
<dbReference type="InterPro" id="IPR017871">
    <property type="entry name" value="ABC_transporter-like_CS"/>
</dbReference>
<dbReference type="CDD" id="cd18596">
    <property type="entry name" value="ABC_6TM_VMR1_D1_like"/>
    <property type="match status" value="1"/>
</dbReference>
<evidence type="ECO:0000256" key="2">
    <source>
        <dbReference type="ARBA" id="ARBA00022448"/>
    </source>
</evidence>
<dbReference type="GO" id="GO:0140359">
    <property type="term" value="F:ABC-type transporter activity"/>
    <property type="evidence" value="ECO:0007669"/>
    <property type="project" value="InterPro"/>
</dbReference>
<feature type="transmembrane region" description="Helical" evidence="10">
    <location>
        <begin position="577"/>
        <end position="596"/>
    </location>
</feature>
<comment type="subcellular location">
    <subcellularLocation>
        <location evidence="1">Membrane</location>
        <topology evidence="1">Multi-pass membrane protein</topology>
    </subcellularLocation>
</comment>
<dbReference type="PANTHER" id="PTHR24223">
    <property type="entry name" value="ATP-BINDING CASSETTE SUB-FAMILY C"/>
    <property type="match status" value="1"/>
</dbReference>
<dbReference type="Gene3D" id="1.20.1560.10">
    <property type="entry name" value="ABC transporter type 1, transmembrane domain"/>
    <property type="match status" value="2"/>
</dbReference>
<keyword evidence="2" id="KW-0813">Transport</keyword>
<evidence type="ECO:0000259" key="12">
    <source>
        <dbReference type="PROSITE" id="PS50929"/>
    </source>
</evidence>
<dbReference type="Gene3D" id="3.40.50.300">
    <property type="entry name" value="P-loop containing nucleotide triphosphate hydrolases"/>
    <property type="match status" value="2"/>
</dbReference>
<evidence type="ECO:0000256" key="6">
    <source>
        <dbReference type="ARBA" id="ARBA00022840"/>
    </source>
</evidence>
<dbReference type="InterPro" id="IPR050173">
    <property type="entry name" value="ABC_transporter_C-like"/>
</dbReference>
<feature type="domain" description="ABC transmembrane type-1" evidence="12">
    <location>
        <begin position="986"/>
        <end position="1308"/>
    </location>
</feature>
<feature type="transmembrane region" description="Helical" evidence="10">
    <location>
        <begin position="155"/>
        <end position="178"/>
    </location>
</feature>
<dbReference type="CDD" id="cd03244">
    <property type="entry name" value="ABCC_MRP_domain2"/>
    <property type="match status" value="1"/>
</dbReference>
<protein>
    <recommendedName>
        <fullName evidence="15">P-loop containing nucleoside triphosphate hydrolase protein</fullName>
    </recommendedName>
</protein>
<organism evidence="13 14">
    <name type="scientific">Mucor circinelloides f. lusitanicus</name>
    <name type="common">Mucor racemosus var. lusitanicus</name>
    <dbReference type="NCBI Taxonomy" id="29924"/>
    <lineage>
        <taxon>Eukaryota</taxon>
        <taxon>Fungi</taxon>
        <taxon>Fungi incertae sedis</taxon>
        <taxon>Mucoromycota</taxon>
        <taxon>Mucoromycotina</taxon>
        <taxon>Mucoromycetes</taxon>
        <taxon>Mucorales</taxon>
        <taxon>Mucorineae</taxon>
        <taxon>Mucoraceae</taxon>
        <taxon>Mucor</taxon>
    </lineage>
</organism>
<dbReference type="SMART" id="SM00382">
    <property type="entry name" value="AAA"/>
    <property type="match status" value="2"/>
</dbReference>
<dbReference type="PANTHER" id="PTHR24223:SF353">
    <property type="entry name" value="ABC TRANSPORTER ATP-BINDING PROTEIN_PERMEASE VMR1-RELATED"/>
    <property type="match status" value="1"/>
</dbReference>
<feature type="transmembrane region" description="Helical" evidence="10">
    <location>
        <begin position="1149"/>
        <end position="1167"/>
    </location>
</feature>
<dbReference type="InterPro" id="IPR003439">
    <property type="entry name" value="ABC_transporter-like_ATP-bd"/>
</dbReference>
<keyword evidence="6" id="KW-0067">ATP-binding</keyword>
<feature type="transmembrane region" description="Helical" evidence="10">
    <location>
        <begin position="602"/>
        <end position="620"/>
    </location>
</feature>
<feature type="transmembrane region" description="Helical" evidence="10">
    <location>
        <begin position="24"/>
        <end position="43"/>
    </location>
</feature>
<dbReference type="InterPro" id="IPR003593">
    <property type="entry name" value="AAA+_ATPase"/>
</dbReference>
<keyword evidence="5" id="KW-0547">Nucleotide-binding</keyword>
<dbReference type="InterPro" id="IPR027417">
    <property type="entry name" value="P-loop_NTPase"/>
</dbReference>
<evidence type="ECO:0000256" key="8">
    <source>
        <dbReference type="ARBA" id="ARBA00023136"/>
    </source>
</evidence>
<evidence type="ECO:0000256" key="5">
    <source>
        <dbReference type="ARBA" id="ARBA00022741"/>
    </source>
</evidence>
<feature type="transmembrane region" description="Helical" evidence="10">
    <location>
        <begin position="980"/>
        <end position="998"/>
    </location>
</feature>
<evidence type="ECO:0000313" key="13">
    <source>
        <dbReference type="EMBL" id="KAF1796576.1"/>
    </source>
</evidence>
<gene>
    <name evidence="13" type="ORF">FB192DRAFT_1463283</name>
</gene>
<evidence type="ECO:0000256" key="4">
    <source>
        <dbReference type="ARBA" id="ARBA00022737"/>
    </source>
</evidence>
<feature type="transmembrane region" description="Helical" evidence="10">
    <location>
        <begin position="468"/>
        <end position="490"/>
    </location>
</feature>
<keyword evidence="7 10" id="KW-1133">Transmembrane helix</keyword>
<feature type="domain" description="ABC transporter" evidence="11">
    <location>
        <begin position="669"/>
        <end position="916"/>
    </location>
</feature>
<evidence type="ECO:0008006" key="15">
    <source>
        <dbReference type="Google" id="ProtNLM"/>
    </source>
</evidence>
<evidence type="ECO:0000256" key="7">
    <source>
        <dbReference type="ARBA" id="ARBA00022989"/>
    </source>
</evidence>
<dbReference type="CDD" id="cd18604">
    <property type="entry name" value="ABC_6TM_VMR1_D2_like"/>
    <property type="match status" value="1"/>
</dbReference>
<evidence type="ECO:0000256" key="3">
    <source>
        <dbReference type="ARBA" id="ARBA00022692"/>
    </source>
</evidence>
<accession>A0A8H4EW51</accession>
<dbReference type="PROSITE" id="PS00211">
    <property type="entry name" value="ABC_TRANSPORTER_1"/>
    <property type="match status" value="1"/>
</dbReference>
<feature type="domain" description="ABC transporter" evidence="11">
    <location>
        <begin position="1349"/>
        <end position="1604"/>
    </location>
</feature>
<dbReference type="EMBL" id="JAAECE010000012">
    <property type="protein sequence ID" value="KAF1796576.1"/>
    <property type="molecule type" value="Genomic_DNA"/>
</dbReference>
<dbReference type="PROSITE" id="PS50929">
    <property type="entry name" value="ABC_TM1F"/>
    <property type="match status" value="2"/>
</dbReference>
<dbReference type="GO" id="GO:0016887">
    <property type="term" value="F:ATP hydrolysis activity"/>
    <property type="evidence" value="ECO:0007669"/>
    <property type="project" value="InterPro"/>
</dbReference>
<evidence type="ECO:0000256" key="10">
    <source>
        <dbReference type="SAM" id="Phobius"/>
    </source>
</evidence>
<proteinExistence type="predicted"/>
<dbReference type="PROSITE" id="PS50893">
    <property type="entry name" value="ABC_TRANSPORTER_2"/>
    <property type="match status" value="2"/>
</dbReference>
<dbReference type="GO" id="GO:0005524">
    <property type="term" value="F:ATP binding"/>
    <property type="evidence" value="ECO:0007669"/>
    <property type="project" value="UniProtKB-KW"/>
</dbReference>
<comment type="caution">
    <text evidence="13">The sequence shown here is derived from an EMBL/GenBank/DDBJ whole genome shotgun (WGS) entry which is preliminary data.</text>
</comment>
<feature type="transmembrane region" description="Helical" evidence="10">
    <location>
        <begin position="116"/>
        <end position="135"/>
    </location>
</feature>
<sequence length="1624" mass="181050">MEDCSFWGPWLEGHFLTPCFRERYLNTAVLITLVIFSFTTLFFKSIRCYRKSSSTLSQYKPINQQHAHAFYGATETPASSNSDQDSNDDDVSSSNTVVPSEFASSQPWSAYNWMRLLLSGTQLGFLVYMALSLSASDMDPVVEGRYNDLIHMYDARIVFWAYAVVLAALNICLSFTLSGKPLSDHMCTHLNYLYLADFFIQWINLSAYYQVHDVLEISHRYEHEMLYGSITLLLLVIVANESRYAPSEPIIADTGRVMSGETWASFYSQFMFSWVSPMLEKGNRHTLNDDDLLELIPEKRAKNTLALYRLQKRATMALKLLSTFKSALTVQFFYCLGWSVLMFGPPYFLNKIIKFIELGSSNSDNNGGGEQGETVSSAFIYVLCLFLTSCGQSLCYQQALYIGRSLGIQIQSVVIGEVYSKSLRRRDEEGSNGQSADDTATATHAKLEKPKVNVNNLLSVDAQKLGDLIAYIFYIYCFPIQISICIWSLYKLLGSASLWGVLIICLSQPITFILSRHFQKLQHAAMKCTDKRIGLMNELLSAIRIVKFFAWEKQFRARVMEARDAELKVIRARLMSFMWIGNVWFIIPVLIMVAVFYAYTRVFILTASTAFTALALFNNFKTTLDELPVITSFILQANVSLNRIESFLAEEEVKLPAPNTTSSTQIGFIDNASFSWNAACASSSKDEPVPQIKNLNLSFPLNQMSIVCGPTGSGKTTLLLSLLGETHCLSGAAILPRKLAYDSYNNNGGGAVSGIAYVAQTAWLQNCSIRDNILFGLPYDKQRYETILYMTALTRDLEILEFGDATEVGEKGITLSGGQKQRVAIARAVYSQADIVILDDCLSAVDAHTAKHLYQHCLMGEYMRHRTVILVTHHVGLCIRGAGYVVALEESGTVAAAGTPLDVIKSGALGNEFSQEGYMEQIDANEEAATDGPTPTVPKHISNNNHAADGAGKLVQEETRAEGSVKWSVYGTYYHASGGFFFWASVLLLFCCAQASILGQDYWIKVWSAAYDNIANNNSTIFSVFTSMGPHAAGNAGVFELANKLHYLVPASVKSFAQEIQDGSAVDVGYYLGIYFLIGMLSLGLTTMRSLVLFLGSLRASRSIHSQLLDRILRAKVRFFDVTPLGRIVNRFSSDLETVDQALAPSLSYLLYSIIATIYVIVLVSVITPAFIVPGFFVALMFRSVGAYYLKTSRDMKRLNSVSRSPIYVQFNETVLGVATIRAFGCQRRFTEENYKRIDANNRPFLWMWATNRWLHCRVDVLGACVSFCTGAVLVGSRDWVNPGLAGLSLSYALTFTHHVLWVVRMYAINEMNMNAIERIHEYLDIEEEPPAHIAATSPRISWPELGTVQVDNLVIKYAPDAPAVLRNVSFETRPREKIGIVGRTGSGKSTLAMSLFRFMEPESGRILIDGIDIHAIGLDDLRSRLTIIPQDPVLFSGTLRSNLDPFGQYDDAVLWAALKRSHLIDGQQQQQDEFTHPLASSSSSSSVHADNLITLDSPVTGSGSNWSQGQRQLIALARALVKKTSLIVLDEATSSVDFDTDHQIQETIRREFTDSTLLCIAHRIRTVADYDRILVLDQGEVKEFDTPYALMTREGSIFQQMCERSGEYAELLSIAEAKFKGRR</sequence>
<feature type="domain" description="ABC transmembrane type-1" evidence="12">
    <location>
        <begin position="332"/>
        <end position="636"/>
    </location>
</feature>
<evidence type="ECO:0000313" key="14">
    <source>
        <dbReference type="Proteomes" id="UP000469890"/>
    </source>
</evidence>
<feature type="transmembrane region" description="Helical" evidence="10">
    <location>
        <begin position="317"/>
        <end position="341"/>
    </location>
</feature>
<dbReference type="GO" id="GO:0000329">
    <property type="term" value="C:fungal-type vacuole membrane"/>
    <property type="evidence" value="ECO:0007669"/>
    <property type="project" value="TreeGrafter"/>
</dbReference>
<dbReference type="Pfam" id="PF00005">
    <property type="entry name" value="ABC_tran"/>
    <property type="match status" value="2"/>
</dbReference>